<dbReference type="Proteomes" id="UP000753908">
    <property type="component" value="Unassembled WGS sequence"/>
</dbReference>
<name>A0A951PSU0_9CYAN</name>
<evidence type="ECO:0000313" key="2">
    <source>
        <dbReference type="Proteomes" id="UP000753908"/>
    </source>
</evidence>
<proteinExistence type="predicted"/>
<comment type="caution">
    <text evidence="1">The sequence shown here is derived from an EMBL/GenBank/DDBJ whole genome shotgun (WGS) entry which is preliminary data.</text>
</comment>
<reference evidence="1" key="2">
    <citation type="journal article" date="2022" name="Microbiol. Resour. Announc.">
        <title>Metagenome Sequencing to Explore Phylogenomics of Terrestrial Cyanobacteria.</title>
        <authorList>
            <person name="Ward R.D."/>
            <person name="Stajich J.E."/>
            <person name="Johansen J.R."/>
            <person name="Huntemann M."/>
            <person name="Clum A."/>
            <person name="Foster B."/>
            <person name="Foster B."/>
            <person name="Roux S."/>
            <person name="Palaniappan K."/>
            <person name="Varghese N."/>
            <person name="Mukherjee S."/>
            <person name="Reddy T.B.K."/>
            <person name="Daum C."/>
            <person name="Copeland A."/>
            <person name="Chen I.A."/>
            <person name="Ivanova N.N."/>
            <person name="Kyrpides N.C."/>
            <person name="Shapiro N."/>
            <person name="Eloe-Fadrosh E.A."/>
            <person name="Pietrasiak N."/>
        </authorList>
    </citation>
    <scope>NUCLEOTIDE SEQUENCE</scope>
    <source>
        <strain evidence="1">CPER-KK1</strain>
    </source>
</reference>
<organism evidence="1 2">
    <name type="scientific">Symplocastrum torsivum CPER-KK1</name>
    <dbReference type="NCBI Taxonomy" id="450513"/>
    <lineage>
        <taxon>Bacteria</taxon>
        <taxon>Bacillati</taxon>
        <taxon>Cyanobacteriota</taxon>
        <taxon>Cyanophyceae</taxon>
        <taxon>Oscillatoriophycideae</taxon>
        <taxon>Oscillatoriales</taxon>
        <taxon>Microcoleaceae</taxon>
        <taxon>Symplocastrum</taxon>
    </lineage>
</organism>
<reference evidence="1" key="1">
    <citation type="submission" date="2021-05" db="EMBL/GenBank/DDBJ databases">
        <authorList>
            <person name="Pietrasiak N."/>
            <person name="Ward R."/>
            <person name="Stajich J.E."/>
            <person name="Kurbessoian T."/>
        </authorList>
    </citation>
    <scope>NUCLEOTIDE SEQUENCE</scope>
    <source>
        <strain evidence="1">CPER-KK1</strain>
    </source>
</reference>
<gene>
    <name evidence="1" type="ORF">KME25_32670</name>
</gene>
<protein>
    <submittedName>
        <fullName evidence="1">Uncharacterized protein</fullName>
    </submittedName>
</protein>
<dbReference type="EMBL" id="JAHHIF010000083">
    <property type="protein sequence ID" value="MBW4549123.1"/>
    <property type="molecule type" value="Genomic_DNA"/>
</dbReference>
<dbReference type="AlphaFoldDB" id="A0A951PSU0"/>
<accession>A0A951PSU0</accession>
<sequence length="142" mass="16929">MTRFGKQPPRHKFFLNPHQDARFTSCPKCDGKTNLRKFPLFIHVNPLQPVVLNKSCRYCPYCDLIIAHQDEIEQQLAFLFMQQQPEVIGNDYLVIGTLDKADWRRSTKKPFNFEEMRTCLHDFKKVMSFEPTRYIWVKDDSK</sequence>
<evidence type="ECO:0000313" key="1">
    <source>
        <dbReference type="EMBL" id="MBW4549123.1"/>
    </source>
</evidence>